<keyword evidence="10" id="KW-1185">Reference proteome</keyword>
<dbReference type="GO" id="GO:0000462">
    <property type="term" value="P:maturation of SSU-rRNA from tricistronic rRNA transcript (SSU-rRNA, 5.8S rRNA, LSU-rRNA)"/>
    <property type="evidence" value="ECO:0007669"/>
    <property type="project" value="TreeGrafter"/>
</dbReference>
<protein>
    <recommendedName>
        <fullName evidence="6">Pre-rRNA-processing protein TSR1 homolog</fullName>
    </recommendedName>
</protein>
<dbReference type="Proteomes" id="UP001107558">
    <property type="component" value="Chromosome 3"/>
</dbReference>
<comment type="caution">
    <text evidence="9">The sequence shown here is derived from an EMBL/GenBank/DDBJ whole genome shotgun (WGS) entry which is preliminary data.</text>
</comment>
<dbReference type="EMBL" id="JADBJN010000003">
    <property type="protein sequence ID" value="KAG5673359.1"/>
    <property type="molecule type" value="Genomic_DNA"/>
</dbReference>
<feature type="compositionally biased region" description="Basic residues" evidence="7">
    <location>
        <begin position="17"/>
        <end position="28"/>
    </location>
</feature>
<dbReference type="GO" id="GO:0034511">
    <property type="term" value="F:U3 snoRNA binding"/>
    <property type="evidence" value="ECO:0007669"/>
    <property type="project" value="TreeGrafter"/>
</dbReference>
<feature type="region of interest" description="Disordered" evidence="7">
    <location>
        <begin position="392"/>
        <end position="448"/>
    </location>
</feature>
<evidence type="ECO:0000313" key="10">
    <source>
        <dbReference type="Proteomes" id="UP001107558"/>
    </source>
</evidence>
<evidence type="ECO:0000259" key="8">
    <source>
        <dbReference type="PROSITE" id="PS51714"/>
    </source>
</evidence>
<dbReference type="GO" id="GO:0005525">
    <property type="term" value="F:GTP binding"/>
    <property type="evidence" value="ECO:0007669"/>
    <property type="project" value="TreeGrafter"/>
</dbReference>
<reference evidence="9" key="1">
    <citation type="submission" date="2021-03" db="EMBL/GenBank/DDBJ databases">
        <title>Chromosome level genome of the anhydrobiotic midge Polypedilum vanderplanki.</title>
        <authorList>
            <person name="Yoshida Y."/>
            <person name="Kikawada T."/>
            <person name="Gusev O."/>
        </authorList>
    </citation>
    <scope>NUCLEOTIDE SEQUENCE</scope>
    <source>
        <strain evidence="9">NIAS01</strain>
        <tissue evidence="9">Whole body or cell culture</tissue>
    </source>
</reference>
<comment type="subcellular location">
    <subcellularLocation>
        <location evidence="1">Nucleus</location>
        <location evidence="1">Nucleolus</location>
    </subcellularLocation>
</comment>
<feature type="compositionally biased region" description="Acidic residues" evidence="7">
    <location>
        <begin position="423"/>
        <end position="438"/>
    </location>
</feature>
<evidence type="ECO:0000256" key="5">
    <source>
        <dbReference type="ARBA" id="ARBA00038288"/>
    </source>
</evidence>
<dbReference type="OrthoDB" id="119302at2759"/>
<dbReference type="SMART" id="SM01362">
    <property type="entry name" value="DUF663"/>
    <property type="match status" value="1"/>
</dbReference>
<dbReference type="PANTHER" id="PTHR12858">
    <property type="entry name" value="RIBOSOME BIOGENESIS PROTEIN"/>
    <property type="match status" value="1"/>
</dbReference>
<keyword evidence="3" id="KW-0539">Nucleus</keyword>
<evidence type="ECO:0000256" key="6">
    <source>
        <dbReference type="ARBA" id="ARBA00040070"/>
    </source>
</evidence>
<dbReference type="InterPro" id="IPR030387">
    <property type="entry name" value="G_Bms1/Tsr1_dom"/>
</dbReference>
<dbReference type="AlphaFoldDB" id="A0A9J6BTZ0"/>
<keyword evidence="2" id="KW-0690">Ribosome biogenesis</keyword>
<dbReference type="Pfam" id="PF08142">
    <property type="entry name" value="AARP2CN"/>
    <property type="match status" value="1"/>
</dbReference>
<comment type="similarity">
    <text evidence="5">Belongs to the TRAFAC class translation factor GTPase superfamily. Bms1-like GTPase family. TSR1 subfamily.</text>
</comment>
<dbReference type="SMART" id="SM00785">
    <property type="entry name" value="AARP2CN"/>
    <property type="match status" value="1"/>
</dbReference>
<sequence>MAITGTIHRAGSLKQTNKSHKHGHHRSKRSIDSENKGRVPVKVSTKANNRVMKREERRLQAIQLRKNKRDEAIDKKRKLGGLSKSSPFLTCFISLNDLIDIDTAVTIIESSEEDAIVDKSNSFITYFKSLRLKQRFSFVKSKCSIGYEMKALDYLKVCDSTVLLLSAATEDILDKWGEKFLNLAIAQGIPTPIITLMDLESIPPKKRTQVKNDIQKKMNMYFPDEKLMLLDKTSDGLNMLRRIGAQKRKILHNKNNRAHMYAEKVEHSENTLKVTGYLRGIPLSINGLVYIPELGTFQMSQIDSAIDPMARSDESDGSSLQVIARSTPALQMSLISENVPDEMDAEQTFPTDAEIAQSMNENKEKKLYKRIPKGMSEYQACWVPDIEEIDDEEYSEASDDDDDSKSFMSCDSNDSLPKRSIEENMEDESENEYEDVATESESAVNKEQKYDDQMDMYEEFETQEKLKAQRTDATFPDEIDTPLDVPARVRFQKYRGLESFRTSPWDPKENLPYDYARIFQFKDFDRIKRKIVKEAANADADVMPGMYVTIHISNVSKEAWEKYATVRGTENVILYGLLAHENKMSLLNVVLKRSPSSTIPIKSKERLIIQCGFRRFIVNPIFSQHTNGNKHKFERFFQPNTTVVASFFAPIQFPPAPVLCLRENPNGSLSLIASGSLLSCNPDRITLKRVVLSGHPFKIHRRTATIRFMFHNKDDINYFKPCKLRTKCGRIGHIKESLGTHGHMKCVFDGQLKSFDTIFLHLYKRVFPKWKYEEYTKGAFYKTNVNSSNEDEKME</sequence>
<accession>A0A9J6BTZ0</accession>
<organism evidence="9 10">
    <name type="scientific">Polypedilum vanderplanki</name>
    <name type="common">Sleeping chironomid midge</name>
    <dbReference type="NCBI Taxonomy" id="319348"/>
    <lineage>
        <taxon>Eukaryota</taxon>
        <taxon>Metazoa</taxon>
        <taxon>Ecdysozoa</taxon>
        <taxon>Arthropoda</taxon>
        <taxon>Hexapoda</taxon>
        <taxon>Insecta</taxon>
        <taxon>Pterygota</taxon>
        <taxon>Neoptera</taxon>
        <taxon>Endopterygota</taxon>
        <taxon>Diptera</taxon>
        <taxon>Nematocera</taxon>
        <taxon>Chironomoidea</taxon>
        <taxon>Chironomidae</taxon>
        <taxon>Chironominae</taxon>
        <taxon>Polypedilum</taxon>
        <taxon>Polypedilum</taxon>
    </lineage>
</organism>
<dbReference type="PROSITE" id="PS51714">
    <property type="entry name" value="G_BMS1"/>
    <property type="match status" value="1"/>
</dbReference>
<evidence type="ECO:0000256" key="7">
    <source>
        <dbReference type="SAM" id="MobiDB-lite"/>
    </source>
</evidence>
<dbReference type="InterPro" id="IPR012948">
    <property type="entry name" value="AARP2CN"/>
</dbReference>
<name>A0A9J6BTZ0_POLVA</name>
<dbReference type="GO" id="GO:0005730">
    <property type="term" value="C:nucleolus"/>
    <property type="evidence" value="ECO:0007669"/>
    <property type="project" value="UniProtKB-SubCell"/>
</dbReference>
<evidence type="ECO:0000313" key="9">
    <source>
        <dbReference type="EMBL" id="KAG5673359.1"/>
    </source>
</evidence>
<evidence type="ECO:0000256" key="3">
    <source>
        <dbReference type="ARBA" id="ARBA00023242"/>
    </source>
</evidence>
<evidence type="ECO:0000256" key="2">
    <source>
        <dbReference type="ARBA" id="ARBA00022517"/>
    </source>
</evidence>
<feature type="domain" description="Bms1-type G" evidence="8">
    <location>
        <begin position="86"/>
        <end position="249"/>
    </location>
</feature>
<dbReference type="GO" id="GO:0003924">
    <property type="term" value="F:GTPase activity"/>
    <property type="evidence" value="ECO:0007669"/>
    <property type="project" value="TreeGrafter"/>
</dbReference>
<feature type="region of interest" description="Disordered" evidence="7">
    <location>
        <begin position="1"/>
        <end position="39"/>
    </location>
</feature>
<gene>
    <name evidence="9" type="ORF">PVAND_003416</name>
</gene>
<comment type="function">
    <text evidence="4">Required during maturation of the 40S ribosomal subunit in the nucleolus.</text>
</comment>
<proteinExistence type="inferred from homology"/>
<dbReference type="Pfam" id="PF22298">
    <property type="entry name" value="Tsr1_G-like"/>
    <property type="match status" value="1"/>
</dbReference>
<dbReference type="GO" id="GO:0000479">
    <property type="term" value="P:endonucleolytic cleavage of tricistronic rRNA transcript (SSU-rRNA, 5.8S rRNA, LSU-rRNA)"/>
    <property type="evidence" value="ECO:0007669"/>
    <property type="project" value="TreeGrafter"/>
</dbReference>
<dbReference type="PANTHER" id="PTHR12858:SF1">
    <property type="entry name" value="PRE-RRNA-PROCESSING PROTEIN TSR1 HOMOLOG"/>
    <property type="match status" value="1"/>
</dbReference>
<evidence type="ECO:0000256" key="4">
    <source>
        <dbReference type="ARBA" id="ARBA00037087"/>
    </source>
</evidence>
<feature type="compositionally biased region" description="Acidic residues" evidence="7">
    <location>
        <begin position="392"/>
        <end position="403"/>
    </location>
</feature>
<dbReference type="Pfam" id="PF04950">
    <property type="entry name" value="RIBIOP_C"/>
    <property type="match status" value="1"/>
</dbReference>
<evidence type="ECO:0000256" key="1">
    <source>
        <dbReference type="ARBA" id="ARBA00004604"/>
    </source>
</evidence>
<dbReference type="InterPro" id="IPR039761">
    <property type="entry name" value="Bms1/Tsr1"/>
</dbReference>
<dbReference type="InterPro" id="IPR007034">
    <property type="entry name" value="BMS1_TSR1_C"/>
</dbReference>
<dbReference type="GO" id="GO:0030688">
    <property type="term" value="C:preribosome, small subunit precursor"/>
    <property type="evidence" value="ECO:0007669"/>
    <property type="project" value="TreeGrafter"/>
</dbReference>